<name>A0A0A9CID0_ARUDO</name>
<evidence type="ECO:0000313" key="1">
    <source>
        <dbReference type="EMBL" id="JAD71292.1"/>
    </source>
</evidence>
<reference evidence="1" key="1">
    <citation type="submission" date="2014-09" db="EMBL/GenBank/DDBJ databases">
        <authorList>
            <person name="Magalhaes I.L.F."/>
            <person name="Oliveira U."/>
            <person name="Santos F.R."/>
            <person name="Vidigal T.H.D.A."/>
            <person name="Brescovit A.D."/>
            <person name="Santos A.J."/>
        </authorList>
    </citation>
    <scope>NUCLEOTIDE SEQUENCE</scope>
    <source>
        <tissue evidence="1">Shoot tissue taken approximately 20 cm above the soil surface</tissue>
    </source>
</reference>
<organism evidence="1">
    <name type="scientific">Arundo donax</name>
    <name type="common">Giant reed</name>
    <name type="synonym">Donax arundinaceus</name>
    <dbReference type="NCBI Taxonomy" id="35708"/>
    <lineage>
        <taxon>Eukaryota</taxon>
        <taxon>Viridiplantae</taxon>
        <taxon>Streptophyta</taxon>
        <taxon>Embryophyta</taxon>
        <taxon>Tracheophyta</taxon>
        <taxon>Spermatophyta</taxon>
        <taxon>Magnoliopsida</taxon>
        <taxon>Liliopsida</taxon>
        <taxon>Poales</taxon>
        <taxon>Poaceae</taxon>
        <taxon>PACMAD clade</taxon>
        <taxon>Arundinoideae</taxon>
        <taxon>Arundineae</taxon>
        <taxon>Arundo</taxon>
    </lineage>
</organism>
<dbReference type="AlphaFoldDB" id="A0A0A9CID0"/>
<dbReference type="EMBL" id="GBRH01226603">
    <property type="protein sequence ID" value="JAD71292.1"/>
    <property type="molecule type" value="Transcribed_RNA"/>
</dbReference>
<reference evidence="1" key="2">
    <citation type="journal article" date="2015" name="Data Brief">
        <title>Shoot transcriptome of the giant reed, Arundo donax.</title>
        <authorList>
            <person name="Barrero R.A."/>
            <person name="Guerrero F.D."/>
            <person name="Moolhuijzen P."/>
            <person name="Goolsby J.A."/>
            <person name="Tidwell J."/>
            <person name="Bellgard S.E."/>
            <person name="Bellgard M.I."/>
        </authorList>
    </citation>
    <scope>NUCLEOTIDE SEQUENCE</scope>
    <source>
        <tissue evidence="1">Shoot tissue taken approximately 20 cm above the soil surface</tissue>
    </source>
</reference>
<sequence length="22" mass="2443">MHAEYQQKAPSGSMLVCRCTAM</sequence>
<protein>
    <submittedName>
        <fullName evidence="1">Uncharacterized protein</fullName>
    </submittedName>
</protein>
<accession>A0A0A9CID0</accession>
<proteinExistence type="predicted"/>